<dbReference type="STRING" id="913774.A0A0C3CDL8"/>
<dbReference type="OrthoDB" id="2537245at2759"/>
<dbReference type="AlphaFoldDB" id="A0A0C3CDL8"/>
<dbReference type="EMBL" id="KN832883">
    <property type="protein sequence ID" value="KIM97033.1"/>
    <property type="molecule type" value="Genomic_DNA"/>
</dbReference>
<organism evidence="1 2">
    <name type="scientific">Oidiodendron maius (strain Zn)</name>
    <dbReference type="NCBI Taxonomy" id="913774"/>
    <lineage>
        <taxon>Eukaryota</taxon>
        <taxon>Fungi</taxon>
        <taxon>Dikarya</taxon>
        <taxon>Ascomycota</taxon>
        <taxon>Pezizomycotina</taxon>
        <taxon>Leotiomycetes</taxon>
        <taxon>Leotiomycetes incertae sedis</taxon>
        <taxon>Myxotrichaceae</taxon>
        <taxon>Oidiodendron</taxon>
    </lineage>
</organism>
<dbReference type="HOGENOM" id="CLU_642657_0_0_1"/>
<keyword evidence="2" id="KW-1185">Reference proteome</keyword>
<accession>A0A0C3CDL8</accession>
<proteinExistence type="predicted"/>
<name>A0A0C3CDL8_OIDMZ</name>
<protein>
    <submittedName>
        <fullName evidence="1">Uncharacterized protein</fullName>
    </submittedName>
</protein>
<dbReference type="InParanoid" id="A0A0C3CDL8"/>
<sequence>METSKLLKGRPAALKPFSGRSDILVASTVPSGLDPRGQYLGNPTSIPAPVISSSPFIPSILIEHLMRRKKNSALAIKFKALSGTDEITNMEGALHTYVTPICLSFLHGDYRYSAGHRMVRFSDIEAKSDSRKMQQARQVVISASVQPDFEGKQVMLRACALRESAAEGAPLPKSFQILDVKSKQDDKKRNAYDTALRAHLIYHLTANHRLPGLPEVSARIVDWTAAIKFLAGQIAASEIDYAGIERTYIKLPTSAIISLEMLFNSAVQQLRNEISALEALCPQGYVLTIDPPSIFAQEIGAELLNRTQFIALKWLAEGGNIFENMKVFAFNDYADHDAVRLIRHALQKQDHVHVVPKVQLFPGPRGLYQALPGTEKALLVVHNNSDAFGQNIETEWESGSMDGAIGANSSAAASLFRTREDLVANLM</sequence>
<reference evidence="2" key="2">
    <citation type="submission" date="2015-01" db="EMBL/GenBank/DDBJ databases">
        <title>Evolutionary Origins and Diversification of the Mycorrhizal Mutualists.</title>
        <authorList>
            <consortium name="DOE Joint Genome Institute"/>
            <consortium name="Mycorrhizal Genomics Consortium"/>
            <person name="Kohler A."/>
            <person name="Kuo A."/>
            <person name="Nagy L.G."/>
            <person name="Floudas D."/>
            <person name="Copeland A."/>
            <person name="Barry K.W."/>
            <person name="Cichocki N."/>
            <person name="Veneault-Fourrey C."/>
            <person name="LaButti K."/>
            <person name="Lindquist E.A."/>
            <person name="Lipzen A."/>
            <person name="Lundell T."/>
            <person name="Morin E."/>
            <person name="Murat C."/>
            <person name="Riley R."/>
            <person name="Ohm R."/>
            <person name="Sun H."/>
            <person name="Tunlid A."/>
            <person name="Henrissat B."/>
            <person name="Grigoriev I.V."/>
            <person name="Hibbett D.S."/>
            <person name="Martin F."/>
        </authorList>
    </citation>
    <scope>NUCLEOTIDE SEQUENCE [LARGE SCALE GENOMIC DNA]</scope>
    <source>
        <strain evidence="2">Zn</strain>
    </source>
</reference>
<dbReference type="Proteomes" id="UP000054321">
    <property type="component" value="Unassembled WGS sequence"/>
</dbReference>
<reference evidence="1 2" key="1">
    <citation type="submission" date="2014-04" db="EMBL/GenBank/DDBJ databases">
        <authorList>
            <consortium name="DOE Joint Genome Institute"/>
            <person name="Kuo A."/>
            <person name="Martino E."/>
            <person name="Perotto S."/>
            <person name="Kohler A."/>
            <person name="Nagy L.G."/>
            <person name="Floudas D."/>
            <person name="Copeland A."/>
            <person name="Barry K.W."/>
            <person name="Cichocki N."/>
            <person name="Veneault-Fourrey C."/>
            <person name="LaButti K."/>
            <person name="Lindquist E.A."/>
            <person name="Lipzen A."/>
            <person name="Lundell T."/>
            <person name="Morin E."/>
            <person name="Murat C."/>
            <person name="Sun H."/>
            <person name="Tunlid A."/>
            <person name="Henrissat B."/>
            <person name="Grigoriev I.V."/>
            <person name="Hibbett D.S."/>
            <person name="Martin F."/>
            <person name="Nordberg H.P."/>
            <person name="Cantor M.N."/>
            <person name="Hua S.X."/>
        </authorList>
    </citation>
    <scope>NUCLEOTIDE SEQUENCE [LARGE SCALE GENOMIC DNA]</scope>
    <source>
        <strain evidence="1 2">Zn</strain>
    </source>
</reference>
<evidence type="ECO:0000313" key="2">
    <source>
        <dbReference type="Proteomes" id="UP000054321"/>
    </source>
</evidence>
<evidence type="ECO:0000313" key="1">
    <source>
        <dbReference type="EMBL" id="KIM97033.1"/>
    </source>
</evidence>
<gene>
    <name evidence="1" type="ORF">OIDMADRAFT_148157</name>
</gene>